<dbReference type="EMBL" id="BNJF01000004">
    <property type="protein sequence ID" value="GHO48398.1"/>
    <property type="molecule type" value="Genomic_DNA"/>
</dbReference>
<dbReference type="InterPro" id="IPR051225">
    <property type="entry name" value="NAD(P)_epim/dehydratase"/>
</dbReference>
<dbReference type="RefSeq" id="WP_220197614.1">
    <property type="nucleotide sequence ID" value="NZ_BNJF01000004.1"/>
</dbReference>
<evidence type="ECO:0000313" key="3">
    <source>
        <dbReference type="EMBL" id="GHO48398.1"/>
    </source>
</evidence>
<dbReference type="PANTHER" id="PTHR42687">
    <property type="entry name" value="L-THREONINE 3-DEHYDROGENASE"/>
    <property type="match status" value="1"/>
</dbReference>
<comment type="caution">
    <text evidence="3">The sequence shown here is derived from an EMBL/GenBank/DDBJ whole genome shotgun (WGS) entry which is preliminary data.</text>
</comment>
<dbReference type="Gene3D" id="3.40.50.720">
    <property type="entry name" value="NAD(P)-binding Rossmann-like Domain"/>
    <property type="match status" value="1"/>
</dbReference>
<dbReference type="Pfam" id="PF01370">
    <property type="entry name" value="Epimerase"/>
    <property type="match status" value="1"/>
</dbReference>
<feature type="domain" description="NAD-dependent epimerase/dehydratase" evidence="2">
    <location>
        <begin position="3"/>
        <end position="158"/>
    </location>
</feature>
<dbReference type="InterPro" id="IPR036291">
    <property type="entry name" value="NAD(P)-bd_dom_sf"/>
</dbReference>
<keyword evidence="4" id="KW-1185">Reference proteome</keyword>
<dbReference type="SUPFAM" id="SSF51735">
    <property type="entry name" value="NAD(P)-binding Rossmann-fold domains"/>
    <property type="match status" value="1"/>
</dbReference>
<dbReference type="Proteomes" id="UP000612362">
    <property type="component" value="Unassembled WGS sequence"/>
</dbReference>
<name>A0A8J3I788_9CHLR</name>
<proteinExistence type="inferred from homology"/>
<comment type="similarity">
    <text evidence="1">Belongs to the NAD(P)-dependent epimerase/dehydratase family.</text>
</comment>
<protein>
    <submittedName>
        <fullName evidence="3">3-beta hydroxysteroid dehydrogenase</fullName>
    </submittedName>
</protein>
<evidence type="ECO:0000256" key="1">
    <source>
        <dbReference type="ARBA" id="ARBA00007637"/>
    </source>
</evidence>
<dbReference type="GO" id="GO:0006567">
    <property type="term" value="P:L-threonine catabolic process"/>
    <property type="evidence" value="ECO:0007669"/>
    <property type="project" value="TreeGrafter"/>
</dbReference>
<gene>
    <name evidence="3" type="ORF">KSX_65610</name>
</gene>
<sequence length="319" mass="35827">MRILVTGAFGNVGFSTVQALIEQGQTVRCFDLKSKKAEKKAQQVEGKVEIIWGDIRDAQVVAEAVKGQDVIIHLAYIIPPAVDENPQLAKEVNVGGTRNIIEAAKEQNPQPKMLFSSSLDVFGPTQDKEPPRRVTDPVIATDEYTQHKLEGEQMLRNSGLVWAIYRFGDVPPLEERQMHPIMYTIPLNTRIEVVHTYDVGLAIANGMHSPIWGKVWLIGGGSKCQIRYRDYLNRTLGELGIQPPPDNAFAPDSKPYCTDWLDTEESQALLQYQRHTFDEIMRDVADATRPKGVVGLVLPLLRPVVRSQMLKMSPYLQKK</sequence>
<dbReference type="AlphaFoldDB" id="A0A8J3I788"/>
<dbReference type="GO" id="GO:0008743">
    <property type="term" value="F:L-threonine 3-dehydrogenase activity"/>
    <property type="evidence" value="ECO:0007669"/>
    <property type="project" value="TreeGrafter"/>
</dbReference>
<dbReference type="PANTHER" id="PTHR42687:SF1">
    <property type="entry name" value="L-THREONINE 3-DEHYDROGENASE, MITOCHONDRIAL"/>
    <property type="match status" value="1"/>
</dbReference>
<organism evidence="3 4">
    <name type="scientific">Ktedonospora formicarum</name>
    <dbReference type="NCBI Taxonomy" id="2778364"/>
    <lineage>
        <taxon>Bacteria</taxon>
        <taxon>Bacillati</taxon>
        <taxon>Chloroflexota</taxon>
        <taxon>Ktedonobacteria</taxon>
        <taxon>Ktedonobacterales</taxon>
        <taxon>Ktedonobacteraceae</taxon>
        <taxon>Ktedonospora</taxon>
    </lineage>
</organism>
<reference evidence="3" key="1">
    <citation type="submission" date="2020-10" db="EMBL/GenBank/DDBJ databases">
        <title>Taxonomic study of unclassified bacteria belonging to the class Ktedonobacteria.</title>
        <authorList>
            <person name="Yabe S."/>
            <person name="Wang C.M."/>
            <person name="Zheng Y."/>
            <person name="Sakai Y."/>
            <person name="Cavaletti L."/>
            <person name="Monciardini P."/>
            <person name="Donadio S."/>
        </authorList>
    </citation>
    <scope>NUCLEOTIDE SEQUENCE</scope>
    <source>
        <strain evidence="3">SOSP1-1</strain>
    </source>
</reference>
<evidence type="ECO:0000313" key="4">
    <source>
        <dbReference type="Proteomes" id="UP000612362"/>
    </source>
</evidence>
<accession>A0A8J3I788</accession>
<dbReference type="InterPro" id="IPR001509">
    <property type="entry name" value="Epimerase_deHydtase"/>
</dbReference>
<evidence type="ECO:0000259" key="2">
    <source>
        <dbReference type="Pfam" id="PF01370"/>
    </source>
</evidence>